<dbReference type="InterPro" id="IPR036866">
    <property type="entry name" value="RibonucZ/Hydroxyglut_hydro"/>
</dbReference>
<dbReference type="GO" id="GO:0005737">
    <property type="term" value="C:cytoplasm"/>
    <property type="evidence" value="ECO:0007669"/>
    <property type="project" value="TreeGrafter"/>
</dbReference>
<protein>
    <recommendedName>
        <fullName evidence="1">Metallo-beta-lactamase domain-containing protein</fullName>
    </recommendedName>
</protein>
<dbReference type="Proteomes" id="UP000249061">
    <property type="component" value="Unassembled WGS sequence"/>
</dbReference>
<dbReference type="InterPro" id="IPR001279">
    <property type="entry name" value="Metallo-B-lactamas"/>
</dbReference>
<reference evidence="2 3" key="1">
    <citation type="submission" date="2017-08" db="EMBL/GenBank/DDBJ databases">
        <title>Infants hospitalized years apart are colonized by the same room-sourced microbial strains.</title>
        <authorList>
            <person name="Brooks B."/>
            <person name="Olm M.R."/>
            <person name="Firek B.A."/>
            <person name="Baker R."/>
            <person name="Thomas B.C."/>
            <person name="Morowitz M.J."/>
            <person name="Banfield J.F."/>
        </authorList>
    </citation>
    <scope>NUCLEOTIDE SEQUENCE [LARGE SCALE GENOMIC DNA]</scope>
    <source>
        <strain evidence="2">S2_003_000_R2_14</strain>
    </source>
</reference>
<dbReference type="EMBL" id="QFQP01000003">
    <property type="protein sequence ID" value="PZR16788.1"/>
    <property type="molecule type" value="Genomic_DNA"/>
</dbReference>
<dbReference type="SUPFAM" id="SSF56281">
    <property type="entry name" value="Metallo-hydrolase/oxidoreductase"/>
    <property type="match status" value="1"/>
</dbReference>
<organism evidence="2 3">
    <name type="scientific">Archangium gephyra</name>
    <dbReference type="NCBI Taxonomy" id="48"/>
    <lineage>
        <taxon>Bacteria</taxon>
        <taxon>Pseudomonadati</taxon>
        <taxon>Myxococcota</taxon>
        <taxon>Myxococcia</taxon>
        <taxon>Myxococcales</taxon>
        <taxon>Cystobacterineae</taxon>
        <taxon>Archangiaceae</taxon>
        <taxon>Archangium</taxon>
    </lineage>
</organism>
<name>A0A2W5V613_9BACT</name>
<evidence type="ECO:0000259" key="1">
    <source>
        <dbReference type="Pfam" id="PF12706"/>
    </source>
</evidence>
<dbReference type="AlphaFoldDB" id="A0A2W5V613"/>
<evidence type="ECO:0000313" key="3">
    <source>
        <dbReference type="Proteomes" id="UP000249061"/>
    </source>
</evidence>
<evidence type="ECO:0000313" key="2">
    <source>
        <dbReference type="EMBL" id="PZR16788.1"/>
    </source>
</evidence>
<proteinExistence type="predicted"/>
<sequence length="360" mass="39406">MNRRLRRSALGLVALLGVLAFIISAVGCTMSAQRWAGPKSEHFDGEQFASPSAPPRVGGFGLSGLGPLLKWQATRKPGPWKAYRDEPYGLPPPYEVDGGKMRVTFINHATTLIQMDGVNVLTDPVYSERVSPFDFAGPSRVRPPGIKFESLPRIDVVVISHNHYDHMDLATLHRVQKTWPAVQIFAGLGNKAYLESKGLTNVVDLDWWDSRDVKSVVVRSVPNQHFSNRGLFDADGTLWSAWVIEGPAGRAYFGGDTGYGPHFKNIYEKLGPMRLAVVPIGAFKPEWFMGPIHMSPVQAVDAALELHAAMAVPMHYGTFPLADDGEDEPVEALEAALKEKPAPFAVLGFGEGRDVPEVTP</sequence>
<dbReference type="Pfam" id="PF12706">
    <property type="entry name" value="Lactamase_B_2"/>
    <property type="match status" value="1"/>
</dbReference>
<feature type="domain" description="Metallo-beta-lactamase" evidence="1">
    <location>
        <begin position="119"/>
        <end position="316"/>
    </location>
</feature>
<dbReference type="PANTHER" id="PTHR15032:SF4">
    <property type="entry name" value="N-ACYL-PHOSPHATIDYLETHANOLAMINE-HYDROLYZING PHOSPHOLIPASE D"/>
    <property type="match status" value="1"/>
</dbReference>
<dbReference type="PROSITE" id="PS51257">
    <property type="entry name" value="PROKAR_LIPOPROTEIN"/>
    <property type="match status" value="1"/>
</dbReference>
<dbReference type="PANTHER" id="PTHR15032">
    <property type="entry name" value="N-ACYL-PHOSPHATIDYLETHANOLAMINE-HYDROLYZING PHOSPHOLIPASE D"/>
    <property type="match status" value="1"/>
</dbReference>
<dbReference type="Gene3D" id="3.60.15.10">
    <property type="entry name" value="Ribonuclease Z/Hydroxyacylglutathione hydrolase-like"/>
    <property type="match status" value="1"/>
</dbReference>
<accession>A0A2W5V613</accession>
<gene>
    <name evidence="2" type="ORF">DI536_06455</name>
</gene>
<comment type="caution">
    <text evidence="2">The sequence shown here is derived from an EMBL/GenBank/DDBJ whole genome shotgun (WGS) entry which is preliminary data.</text>
</comment>